<sequence length="151" mass="16982">MTKRGNHDEVLLGDDDDAHDDMVSKMAAEGNDEIDVTEYDEDDELQAILSAQNDLRMKLESAKSADLKSTGYIEMMHKGCIKNAHKKLNFPKIISASSASKTEVILEKESVSQSSSLSNTSMEMKFLEISVKKDEDELQEILKVQREEKLK</sequence>
<dbReference type="AlphaFoldDB" id="A0AAE0SY90"/>
<accession>A0AAE0SY90</accession>
<keyword evidence="2" id="KW-1185">Reference proteome</keyword>
<reference evidence="1" key="1">
    <citation type="journal article" date="2021" name="Genome Biol. Evol.">
        <title>A High-Quality Reference Genome for a Parasitic Bivalve with Doubly Uniparental Inheritance (Bivalvia: Unionida).</title>
        <authorList>
            <person name="Smith C.H."/>
        </authorList>
    </citation>
    <scope>NUCLEOTIDE SEQUENCE</scope>
    <source>
        <strain evidence="1">CHS0354</strain>
    </source>
</reference>
<evidence type="ECO:0000313" key="2">
    <source>
        <dbReference type="Proteomes" id="UP001195483"/>
    </source>
</evidence>
<comment type="caution">
    <text evidence="1">The sequence shown here is derived from an EMBL/GenBank/DDBJ whole genome shotgun (WGS) entry which is preliminary data.</text>
</comment>
<evidence type="ECO:0000313" key="1">
    <source>
        <dbReference type="EMBL" id="KAK3600294.1"/>
    </source>
</evidence>
<gene>
    <name evidence="1" type="ORF">CHS0354_027137</name>
</gene>
<organism evidence="1 2">
    <name type="scientific">Potamilus streckersoni</name>
    <dbReference type="NCBI Taxonomy" id="2493646"/>
    <lineage>
        <taxon>Eukaryota</taxon>
        <taxon>Metazoa</taxon>
        <taxon>Spiralia</taxon>
        <taxon>Lophotrochozoa</taxon>
        <taxon>Mollusca</taxon>
        <taxon>Bivalvia</taxon>
        <taxon>Autobranchia</taxon>
        <taxon>Heteroconchia</taxon>
        <taxon>Palaeoheterodonta</taxon>
        <taxon>Unionida</taxon>
        <taxon>Unionoidea</taxon>
        <taxon>Unionidae</taxon>
        <taxon>Ambleminae</taxon>
        <taxon>Lampsilini</taxon>
        <taxon>Potamilus</taxon>
    </lineage>
</organism>
<name>A0AAE0SY90_9BIVA</name>
<dbReference type="Proteomes" id="UP001195483">
    <property type="component" value="Unassembled WGS sequence"/>
</dbReference>
<protein>
    <submittedName>
        <fullName evidence="1">Uncharacterized protein</fullName>
    </submittedName>
</protein>
<dbReference type="EMBL" id="JAEAOA010001624">
    <property type="protein sequence ID" value="KAK3600294.1"/>
    <property type="molecule type" value="Genomic_DNA"/>
</dbReference>
<reference evidence="1" key="2">
    <citation type="journal article" date="2021" name="Genome Biol. Evol.">
        <title>Developing a high-quality reference genome for a parasitic bivalve with doubly uniparental inheritance (Bivalvia: Unionida).</title>
        <authorList>
            <person name="Smith C.H."/>
        </authorList>
    </citation>
    <scope>NUCLEOTIDE SEQUENCE</scope>
    <source>
        <strain evidence="1">CHS0354</strain>
        <tissue evidence="1">Mantle</tissue>
    </source>
</reference>
<reference evidence="1" key="3">
    <citation type="submission" date="2023-05" db="EMBL/GenBank/DDBJ databases">
        <authorList>
            <person name="Smith C.H."/>
        </authorList>
    </citation>
    <scope>NUCLEOTIDE SEQUENCE</scope>
    <source>
        <strain evidence="1">CHS0354</strain>
        <tissue evidence="1">Mantle</tissue>
    </source>
</reference>
<proteinExistence type="predicted"/>